<evidence type="ECO:0000259" key="4">
    <source>
        <dbReference type="PROSITE" id="PS50118"/>
    </source>
</evidence>
<dbReference type="Proteomes" id="UP001221757">
    <property type="component" value="Unassembled WGS sequence"/>
</dbReference>
<dbReference type="PANTHER" id="PTHR10270">
    <property type="entry name" value="SOX TRANSCRIPTION FACTOR"/>
    <property type="match status" value="1"/>
</dbReference>
<feature type="domain" description="HMG box" evidence="4">
    <location>
        <begin position="1"/>
        <end position="78"/>
    </location>
</feature>
<keyword evidence="1 3" id="KW-0238">DNA-binding</keyword>
<sequence length="81" mass="9480">RPENAFILFRRKCCEDRQLSISSPSSVSAPSSMKQRQADLSKTISQQWKALAPEERAHWEALAKEKKREHETLHPNYVYRP</sequence>
<dbReference type="SUPFAM" id="SSF47095">
    <property type="entry name" value="HMG-box"/>
    <property type="match status" value="1"/>
</dbReference>
<evidence type="ECO:0000256" key="2">
    <source>
        <dbReference type="ARBA" id="ARBA00023163"/>
    </source>
</evidence>
<dbReference type="GO" id="GO:0000122">
    <property type="term" value="P:negative regulation of transcription by RNA polymerase II"/>
    <property type="evidence" value="ECO:0007669"/>
    <property type="project" value="TreeGrafter"/>
</dbReference>
<feature type="DNA-binding region" description="HMG box" evidence="3">
    <location>
        <begin position="1"/>
        <end position="78"/>
    </location>
</feature>
<keyword evidence="2" id="KW-0804">Transcription</keyword>
<dbReference type="AlphaFoldDB" id="A0AAD7CNJ1"/>
<keyword evidence="6" id="KW-1185">Reference proteome</keyword>
<dbReference type="PANTHER" id="PTHR10270:SF161">
    <property type="entry name" value="SEX-DETERMINING REGION Y PROTEIN"/>
    <property type="match status" value="1"/>
</dbReference>
<evidence type="ECO:0000313" key="6">
    <source>
        <dbReference type="Proteomes" id="UP001221757"/>
    </source>
</evidence>
<dbReference type="PROSITE" id="PS50118">
    <property type="entry name" value="HMG_BOX_2"/>
    <property type="match status" value="1"/>
</dbReference>
<dbReference type="InterPro" id="IPR009071">
    <property type="entry name" value="HMG_box_dom"/>
</dbReference>
<dbReference type="Pfam" id="PF00505">
    <property type="entry name" value="HMG_box"/>
    <property type="match status" value="1"/>
</dbReference>
<organism evidence="5 6">
    <name type="scientific">Mycena rosella</name>
    <name type="common">Pink bonnet</name>
    <name type="synonym">Agaricus rosellus</name>
    <dbReference type="NCBI Taxonomy" id="1033263"/>
    <lineage>
        <taxon>Eukaryota</taxon>
        <taxon>Fungi</taxon>
        <taxon>Dikarya</taxon>
        <taxon>Basidiomycota</taxon>
        <taxon>Agaricomycotina</taxon>
        <taxon>Agaricomycetes</taxon>
        <taxon>Agaricomycetidae</taxon>
        <taxon>Agaricales</taxon>
        <taxon>Marasmiineae</taxon>
        <taxon>Mycenaceae</taxon>
        <taxon>Mycena</taxon>
    </lineage>
</organism>
<dbReference type="EMBL" id="JARKIE010000316">
    <property type="protein sequence ID" value="KAJ7654857.1"/>
    <property type="molecule type" value="Genomic_DNA"/>
</dbReference>
<evidence type="ECO:0000256" key="1">
    <source>
        <dbReference type="ARBA" id="ARBA00023125"/>
    </source>
</evidence>
<dbReference type="Gene3D" id="1.10.30.10">
    <property type="entry name" value="High mobility group box domain"/>
    <property type="match status" value="1"/>
</dbReference>
<proteinExistence type="predicted"/>
<gene>
    <name evidence="5" type="ORF">B0H17DRAFT_885767</name>
</gene>
<accession>A0AAD7CNJ1</accession>
<dbReference type="GO" id="GO:0000978">
    <property type="term" value="F:RNA polymerase II cis-regulatory region sequence-specific DNA binding"/>
    <property type="evidence" value="ECO:0007669"/>
    <property type="project" value="TreeGrafter"/>
</dbReference>
<evidence type="ECO:0000256" key="3">
    <source>
        <dbReference type="PROSITE-ProRule" id="PRU00267"/>
    </source>
</evidence>
<dbReference type="GO" id="GO:0030154">
    <property type="term" value="P:cell differentiation"/>
    <property type="evidence" value="ECO:0007669"/>
    <property type="project" value="TreeGrafter"/>
</dbReference>
<name>A0AAD7CNJ1_MYCRO</name>
<protein>
    <recommendedName>
        <fullName evidence="4">HMG box domain-containing protein</fullName>
    </recommendedName>
</protein>
<dbReference type="InterPro" id="IPR036910">
    <property type="entry name" value="HMG_box_dom_sf"/>
</dbReference>
<reference evidence="5" key="1">
    <citation type="submission" date="2023-03" db="EMBL/GenBank/DDBJ databases">
        <title>Massive genome expansion in bonnet fungi (Mycena s.s.) driven by repeated elements and novel gene families across ecological guilds.</title>
        <authorList>
            <consortium name="Lawrence Berkeley National Laboratory"/>
            <person name="Harder C.B."/>
            <person name="Miyauchi S."/>
            <person name="Viragh M."/>
            <person name="Kuo A."/>
            <person name="Thoen E."/>
            <person name="Andreopoulos B."/>
            <person name="Lu D."/>
            <person name="Skrede I."/>
            <person name="Drula E."/>
            <person name="Henrissat B."/>
            <person name="Morin E."/>
            <person name="Kohler A."/>
            <person name="Barry K."/>
            <person name="LaButti K."/>
            <person name="Morin E."/>
            <person name="Salamov A."/>
            <person name="Lipzen A."/>
            <person name="Mereny Z."/>
            <person name="Hegedus B."/>
            <person name="Baldrian P."/>
            <person name="Stursova M."/>
            <person name="Weitz H."/>
            <person name="Taylor A."/>
            <person name="Grigoriev I.V."/>
            <person name="Nagy L.G."/>
            <person name="Martin F."/>
            <person name="Kauserud H."/>
        </authorList>
    </citation>
    <scope>NUCLEOTIDE SEQUENCE</scope>
    <source>
        <strain evidence="5">CBHHK067</strain>
    </source>
</reference>
<feature type="non-terminal residue" evidence="5">
    <location>
        <position position="81"/>
    </location>
</feature>
<keyword evidence="3" id="KW-0539">Nucleus</keyword>
<dbReference type="GO" id="GO:0001228">
    <property type="term" value="F:DNA-binding transcription activator activity, RNA polymerase II-specific"/>
    <property type="evidence" value="ECO:0007669"/>
    <property type="project" value="TreeGrafter"/>
</dbReference>
<dbReference type="SMART" id="SM00398">
    <property type="entry name" value="HMG"/>
    <property type="match status" value="1"/>
</dbReference>
<comment type="caution">
    <text evidence="5">The sequence shown here is derived from an EMBL/GenBank/DDBJ whole genome shotgun (WGS) entry which is preliminary data.</text>
</comment>
<feature type="non-terminal residue" evidence="5">
    <location>
        <position position="1"/>
    </location>
</feature>
<dbReference type="InterPro" id="IPR050140">
    <property type="entry name" value="SRY-related_HMG-box_TF-like"/>
</dbReference>
<evidence type="ECO:0000313" key="5">
    <source>
        <dbReference type="EMBL" id="KAJ7654857.1"/>
    </source>
</evidence>
<dbReference type="GO" id="GO:0005634">
    <property type="term" value="C:nucleus"/>
    <property type="evidence" value="ECO:0007669"/>
    <property type="project" value="UniProtKB-UniRule"/>
</dbReference>